<dbReference type="SMART" id="SM00382">
    <property type="entry name" value="AAA"/>
    <property type="match status" value="1"/>
</dbReference>
<keyword evidence="7" id="KW-1185">Reference proteome</keyword>
<dbReference type="Gene3D" id="3.30.450.90">
    <property type="match status" value="1"/>
</dbReference>
<keyword evidence="2" id="KW-0547">Nucleotide-binding</keyword>
<dbReference type="FunFam" id="3.30.450.90:FF:000001">
    <property type="entry name" value="Type II secretion system ATPase GspE"/>
    <property type="match status" value="1"/>
</dbReference>
<comment type="similarity">
    <text evidence="1">Belongs to the GSP E family.</text>
</comment>
<dbReference type="GO" id="GO:0005886">
    <property type="term" value="C:plasma membrane"/>
    <property type="evidence" value="ECO:0007669"/>
    <property type="project" value="TreeGrafter"/>
</dbReference>
<evidence type="ECO:0000256" key="1">
    <source>
        <dbReference type="ARBA" id="ARBA00006611"/>
    </source>
</evidence>
<comment type="caution">
    <text evidence="6">The sequence shown here is derived from an EMBL/GenBank/DDBJ whole genome shotgun (WGS) entry which is preliminary data.</text>
</comment>
<dbReference type="AlphaFoldDB" id="A0A059G4Y8"/>
<dbReference type="PATRIC" id="fig|1280953.3.peg.2653"/>
<dbReference type="Pfam" id="PF22341">
    <property type="entry name" value="GSPE_N1E"/>
    <property type="match status" value="1"/>
</dbReference>
<dbReference type="InterPro" id="IPR037257">
    <property type="entry name" value="T2SS_E_N_sf"/>
</dbReference>
<keyword evidence="3" id="KW-0067">ATP-binding</keyword>
<dbReference type="Proteomes" id="UP000024942">
    <property type="component" value="Unassembled WGS sequence"/>
</dbReference>
<gene>
    <name evidence="6" type="ORF">HOC_13184</name>
</gene>
<evidence type="ECO:0000256" key="3">
    <source>
        <dbReference type="ARBA" id="ARBA00022840"/>
    </source>
</evidence>
<dbReference type="SUPFAM" id="SSF160246">
    <property type="entry name" value="EspE N-terminal domain-like"/>
    <property type="match status" value="1"/>
</dbReference>
<dbReference type="RefSeq" id="WP_035539347.1">
    <property type="nucleotide sequence ID" value="NZ_ARYL01000020.1"/>
</dbReference>
<dbReference type="InterPro" id="IPR027417">
    <property type="entry name" value="P-loop_NTPase"/>
</dbReference>
<dbReference type="GO" id="GO:0016887">
    <property type="term" value="F:ATP hydrolysis activity"/>
    <property type="evidence" value="ECO:0007669"/>
    <property type="project" value="TreeGrafter"/>
</dbReference>
<sequence>MSTEAQRFPYAFALRSGTLLSGDEDSGIVLLHRESISLPVLLECQRLSGRIDGFRQVGASEFEALLAETYKSSASRAADLAAESSSDLATLADDAAASEDILDERANAPVVQLINALLSEAIREKASDVHIEPHETRLVIRFRIDGVLRDRIEPKRSLAPMLVSRIKVMAGLDIAEKRKPHDGRVTLNVGGHDVDVRVSTIPSQYGERVVLRLLDRTTAQFRLTQLGMTVRDLAVTERLLAKPGGMILVTGPTGSGKTTTLYSAITYLNDRSRNIMTVEDPIEYAFDGIGQMQVNPQKGVTFAEGVRVLMRQDPNVILIGEIRDAETASAAVRATTSGHLVLSTLHTTSAIASVTRLIDMGVDRYLLATILSGLIAQRLVRRLCDDCKVADTLTQAEAARLGTGAHTGMPVHRAAGCAACAGQGYRGRTAIYEVVEIDGEMEKRIHAGVSEQELVARARERGPSLSMDGATRIRDGITTVEEVLAAADTGAAT</sequence>
<evidence type="ECO:0000313" key="6">
    <source>
        <dbReference type="EMBL" id="KDA01872.1"/>
    </source>
</evidence>
<accession>A0A059G4Y8</accession>
<dbReference type="PANTHER" id="PTHR30258:SF27">
    <property type="entry name" value="BACTERIOPHAGE ADSORPTION PROTEIN B-RELATED"/>
    <property type="match status" value="1"/>
</dbReference>
<dbReference type="PANTHER" id="PTHR30258">
    <property type="entry name" value="TYPE II SECRETION SYSTEM PROTEIN GSPE-RELATED"/>
    <property type="match status" value="1"/>
</dbReference>
<evidence type="ECO:0000256" key="4">
    <source>
        <dbReference type="ARBA" id="ARBA00047206"/>
    </source>
</evidence>
<dbReference type="GO" id="GO:0015628">
    <property type="term" value="P:protein secretion by the type II secretion system"/>
    <property type="evidence" value="ECO:0007669"/>
    <property type="project" value="TreeGrafter"/>
</dbReference>
<proteinExistence type="inferred from homology"/>
<feature type="domain" description="AAA+ ATPase" evidence="5">
    <location>
        <begin position="243"/>
        <end position="364"/>
    </location>
</feature>
<evidence type="ECO:0000259" key="5">
    <source>
        <dbReference type="SMART" id="SM00382"/>
    </source>
</evidence>
<reference evidence="6 7" key="1">
    <citation type="journal article" date="2014" name="Antonie Van Leeuwenhoek">
        <title>Hyphomonas beringensis sp. nov. and Hyphomonas chukchiensis sp. nov., isolated from surface seawater of the Bering Sea and Chukchi Sea.</title>
        <authorList>
            <person name="Li C."/>
            <person name="Lai Q."/>
            <person name="Li G."/>
            <person name="Dong C."/>
            <person name="Wang J."/>
            <person name="Liao Y."/>
            <person name="Shao Z."/>
        </authorList>
    </citation>
    <scope>NUCLEOTIDE SEQUENCE [LARGE SCALE GENOMIC DNA]</scope>
    <source>
        <strain evidence="6 7">SCH89</strain>
    </source>
</reference>
<dbReference type="Gene3D" id="3.30.300.160">
    <property type="entry name" value="Type II secretion system, protein E, N-terminal domain"/>
    <property type="match status" value="1"/>
</dbReference>
<dbReference type="CDD" id="cd01129">
    <property type="entry name" value="PulE-GspE-like"/>
    <property type="match status" value="1"/>
</dbReference>
<name>A0A059G4Y8_9PROT</name>
<dbReference type="InterPro" id="IPR001482">
    <property type="entry name" value="T2SS/T4SS_dom"/>
</dbReference>
<dbReference type="OrthoDB" id="9804785at2"/>
<evidence type="ECO:0000313" key="7">
    <source>
        <dbReference type="Proteomes" id="UP000024942"/>
    </source>
</evidence>
<dbReference type="STRING" id="1280953.HOC_13184"/>
<dbReference type="InterPro" id="IPR003593">
    <property type="entry name" value="AAA+_ATPase"/>
</dbReference>
<dbReference type="GO" id="GO:0015627">
    <property type="term" value="C:type II protein secretion system complex"/>
    <property type="evidence" value="ECO:0007669"/>
    <property type="project" value="TreeGrafter"/>
</dbReference>
<protein>
    <recommendedName>
        <fullName evidence="4">General secretion pathway protein E</fullName>
    </recommendedName>
</protein>
<dbReference type="InterPro" id="IPR054757">
    <property type="entry name" value="GSPE_N1E"/>
</dbReference>
<dbReference type="eggNOG" id="COG2804">
    <property type="taxonomic scope" value="Bacteria"/>
</dbReference>
<organism evidence="6 7">
    <name type="scientific">Hyphomonas oceanitis SCH89</name>
    <dbReference type="NCBI Taxonomy" id="1280953"/>
    <lineage>
        <taxon>Bacteria</taxon>
        <taxon>Pseudomonadati</taxon>
        <taxon>Pseudomonadota</taxon>
        <taxon>Alphaproteobacteria</taxon>
        <taxon>Hyphomonadales</taxon>
        <taxon>Hyphomonadaceae</taxon>
        <taxon>Hyphomonas</taxon>
    </lineage>
</organism>
<dbReference type="Gene3D" id="3.40.50.300">
    <property type="entry name" value="P-loop containing nucleotide triphosphate hydrolases"/>
    <property type="match status" value="1"/>
</dbReference>
<dbReference type="EMBL" id="ARYL01000020">
    <property type="protein sequence ID" value="KDA01872.1"/>
    <property type="molecule type" value="Genomic_DNA"/>
</dbReference>
<dbReference type="Pfam" id="PF00437">
    <property type="entry name" value="T2SSE"/>
    <property type="match status" value="1"/>
</dbReference>
<dbReference type="SUPFAM" id="SSF52540">
    <property type="entry name" value="P-loop containing nucleoside triphosphate hydrolases"/>
    <property type="match status" value="1"/>
</dbReference>
<evidence type="ECO:0000256" key="2">
    <source>
        <dbReference type="ARBA" id="ARBA00022741"/>
    </source>
</evidence>
<dbReference type="GO" id="GO:0005524">
    <property type="term" value="F:ATP binding"/>
    <property type="evidence" value="ECO:0007669"/>
    <property type="project" value="UniProtKB-KW"/>
</dbReference>